<feature type="transmembrane region" description="Helical" evidence="6">
    <location>
        <begin position="91"/>
        <end position="109"/>
    </location>
</feature>
<feature type="transmembrane region" description="Helical" evidence="6">
    <location>
        <begin position="226"/>
        <end position="246"/>
    </location>
</feature>
<feature type="transmembrane region" description="Helical" evidence="6">
    <location>
        <begin position="176"/>
        <end position="195"/>
    </location>
</feature>
<organism evidence="8">
    <name type="scientific">uncultured Acidimicrobiales bacterium</name>
    <dbReference type="NCBI Taxonomy" id="310071"/>
    <lineage>
        <taxon>Bacteria</taxon>
        <taxon>Bacillati</taxon>
        <taxon>Actinomycetota</taxon>
        <taxon>Acidimicrobiia</taxon>
        <taxon>Acidimicrobiales</taxon>
        <taxon>environmental samples</taxon>
    </lineage>
</organism>
<evidence type="ECO:0000256" key="3">
    <source>
        <dbReference type="ARBA" id="ARBA00022989"/>
    </source>
</evidence>
<dbReference type="PANTHER" id="PTHR31310:SF7">
    <property type="entry name" value="PA-PHOSPHATASE RELATED-FAMILY PROTEIN DDB_G0268928"/>
    <property type="match status" value="1"/>
</dbReference>
<sequence>MTAVVPNRTGTAPGPDRRHLRWWREVAYVIAFYLVYSFVRNQFGSAAVSEATAFRNARAVIDIEDALGLYVEESVQEAFLGARWFIQGWNLFYGTFHFVVTTFAIVYLFRRMPERYVRWRTTLACTTALALIGFATFPLMPPRLLPDTYGYVDTLATYGGLWSFDSGAMKAVSNQYAAMPSLHFGWSTWCALVLAPAARRPWLKALVLAYPVATLFAIVVTANHFWLDAAGGVLVLGLGYLLGAAWDRRGARRRTAADGPSASTEDPADPPPA</sequence>
<dbReference type="Pfam" id="PF14378">
    <property type="entry name" value="PAP2_3"/>
    <property type="match status" value="1"/>
</dbReference>
<evidence type="ECO:0000256" key="1">
    <source>
        <dbReference type="ARBA" id="ARBA00004141"/>
    </source>
</evidence>
<dbReference type="CDD" id="cd03386">
    <property type="entry name" value="PAP2_Aur1_like"/>
    <property type="match status" value="1"/>
</dbReference>
<evidence type="ECO:0000256" key="5">
    <source>
        <dbReference type="SAM" id="MobiDB-lite"/>
    </source>
</evidence>
<feature type="region of interest" description="Disordered" evidence="5">
    <location>
        <begin position="252"/>
        <end position="273"/>
    </location>
</feature>
<keyword evidence="2 6" id="KW-0812">Transmembrane</keyword>
<dbReference type="InterPro" id="IPR026841">
    <property type="entry name" value="Aur1/Ipt1"/>
</dbReference>
<evidence type="ECO:0000313" key="8">
    <source>
        <dbReference type="EMBL" id="CAA9215606.1"/>
    </source>
</evidence>
<name>A0A6J4HA15_9ACTN</name>
<feature type="transmembrane region" description="Helical" evidence="6">
    <location>
        <begin position="121"/>
        <end position="140"/>
    </location>
</feature>
<feature type="domain" description="Inositolphosphotransferase Aur1/Ipt1" evidence="7">
    <location>
        <begin position="59"/>
        <end position="242"/>
    </location>
</feature>
<dbReference type="PANTHER" id="PTHR31310">
    <property type="match status" value="1"/>
</dbReference>
<evidence type="ECO:0000256" key="2">
    <source>
        <dbReference type="ARBA" id="ARBA00022692"/>
    </source>
</evidence>
<evidence type="ECO:0000256" key="6">
    <source>
        <dbReference type="SAM" id="Phobius"/>
    </source>
</evidence>
<keyword evidence="3 6" id="KW-1133">Transmembrane helix</keyword>
<proteinExistence type="predicted"/>
<comment type="subcellular location">
    <subcellularLocation>
        <location evidence="1">Membrane</location>
        <topology evidence="1">Multi-pass membrane protein</topology>
    </subcellularLocation>
</comment>
<dbReference type="GO" id="GO:0016020">
    <property type="term" value="C:membrane"/>
    <property type="evidence" value="ECO:0007669"/>
    <property type="project" value="UniProtKB-SubCell"/>
</dbReference>
<keyword evidence="4 6" id="KW-0472">Membrane</keyword>
<dbReference type="InterPro" id="IPR052185">
    <property type="entry name" value="IPC_Synthase-Related"/>
</dbReference>
<accession>A0A6J4HA15</accession>
<dbReference type="EMBL" id="CADCSY010000016">
    <property type="protein sequence ID" value="CAA9215606.1"/>
    <property type="molecule type" value="Genomic_DNA"/>
</dbReference>
<feature type="transmembrane region" description="Helical" evidence="6">
    <location>
        <begin position="202"/>
        <end position="220"/>
    </location>
</feature>
<protein>
    <recommendedName>
        <fullName evidence="7">Inositolphosphotransferase Aur1/Ipt1 domain-containing protein</fullName>
    </recommendedName>
</protein>
<reference evidence="8" key="1">
    <citation type="submission" date="2020-02" db="EMBL/GenBank/DDBJ databases">
        <authorList>
            <person name="Meier V. D."/>
        </authorList>
    </citation>
    <scope>NUCLEOTIDE SEQUENCE</scope>
    <source>
        <strain evidence="8">AVDCRST_MAG20</strain>
    </source>
</reference>
<feature type="transmembrane region" description="Helical" evidence="6">
    <location>
        <begin position="22"/>
        <end position="39"/>
    </location>
</feature>
<evidence type="ECO:0000259" key="7">
    <source>
        <dbReference type="Pfam" id="PF14378"/>
    </source>
</evidence>
<gene>
    <name evidence="8" type="ORF">AVDCRST_MAG20-354</name>
</gene>
<dbReference type="AlphaFoldDB" id="A0A6J4HA15"/>
<evidence type="ECO:0000256" key="4">
    <source>
        <dbReference type="ARBA" id="ARBA00023136"/>
    </source>
</evidence>